<name>A0AAE0KW24_9CHLO</name>
<dbReference type="PANTHER" id="PTHR43283:SF3">
    <property type="entry name" value="BETA-LACTAMASE FAMILY PROTEIN (AFU_ORTHOLOGUE AFUA_5G07500)"/>
    <property type="match status" value="1"/>
</dbReference>
<protein>
    <recommendedName>
        <fullName evidence="1">Beta-lactamase-related domain-containing protein</fullName>
    </recommendedName>
</protein>
<organism evidence="2 3">
    <name type="scientific">Cymbomonas tetramitiformis</name>
    <dbReference type="NCBI Taxonomy" id="36881"/>
    <lineage>
        <taxon>Eukaryota</taxon>
        <taxon>Viridiplantae</taxon>
        <taxon>Chlorophyta</taxon>
        <taxon>Pyramimonadophyceae</taxon>
        <taxon>Pyramimonadales</taxon>
        <taxon>Pyramimonadaceae</taxon>
        <taxon>Cymbomonas</taxon>
    </lineage>
</organism>
<dbReference type="Gene3D" id="3.40.710.10">
    <property type="entry name" value="DD-peptidase/beta-lactamase superfamily"/>
    <property type="match status" value="1"/>
</dbReference>
<dbReference type="InterPro" id="IPR050789">
    <property type="entry name" value="Diverse_Enzym_Activities"/>
</dbReference>
<keyword evidence="3" id="KW-1185">Reference proteome</keyword>
<sequence length="294" mass="32406">MKGFLQVGSHVVKATLASVALRLIIRIVRRQNSDIVESRFAAGDSAPIGGTIASPGEMNRSASQRLHAWITSWVATGRLPCLGISVAYQGRVCFSHTAGFADVDQGRPLLPDTICRFYSMTKVIVTVTAMQLWEEGYFDLDDAISKHIPEWHDNLNVLVPETPSEDGSHGQVLSRKQKVTVLDREYLLDVEPAKRPITVRDLVAHTSGLEYGFNESEVASLYRELALDLPHSILSEAASPRLGFPRCLKVWRLVGPICCRVALSKFVSEPRKCLRHPLIIAAARDKAASSALRP</sequence>
<dbReference type="Pfam" id="PF00144">
    <property type="entry name" value="Beta-lactamase"/>
    <property type="match status" value="1"/>
</dbReference>
<dbReference type="AlphaFoldDB" id="A0AAE0KW24"/>
<dbReference type="InterPro" id="IPR001466">
    <property type="entry name" value="Beta-lactam-related"/>
</dbReference>
<dbReference type="SUPFAM" id="SSF56601">
    <property type="entry name" value="beta-lactamase/transpeptidase-like"/>
    <property type="match status" value="1"/>
</dbReference>
<proteinExistence type="predicted"/>
<gene>
    <name evidence="2" type="ORF">CYMTET_28297</name>
</gene>
<evidence type="ECO:0000313" key="2">
    <source>
        <dbReference type="EMBL" id="KAK3262876.1"/>
    </source>
</evidence>
<evidence type="ECO:0000259" key="1">
    <source>
        <dbReference type="Pfam" id="PF00144"/>
    </source>
</evidence>
<dbReference type="InterPro" id="IPR012338">
    <property type="entry name" value="Beta-lactam/transpept-like"/>
</dbReference>
<evidence type="ECO:0000313" key="3">
    <source>
        <dbReference type="Proteomes" id="UP001190700"/>
    </source>
</evidence>
<dbReference type="PANTHER" id="PTHR43283">
    <property type="entry name" value="BETA-LACTAMASE-RELATED"/>
    <property type="match status" value="1"/>
</dbReference>
<comment type="caution">
    <text evidence="2">The sequence shown here is derived from an EMBL/GenBank/DDBJ whole genome shotgun (WGS) entry which is preliminary data.</text>
</comment>
<reference evidence="2 3" key="1">
    <citation type="journal article" date="2015" name="Genome Biol. Evol.">
        <title>Comparative Genomics of a Bacterivorous Green Alga Reveals Evolutionary Causalities and Consequences of Phago-Mixotrophic Mode of Nutrition.</title>
        <authorList>
            <person name="Burns J.A."/>
            <person name="Paasch A."/>
            <person name="Narechania A."/>
            <person name="Kim E."/>
        </authorList>
    </citation>
    <scope>NUCLEOTIDE SEQUENCE [LARGE SCALE GENOMIC DNA]</scope>
    <source>
        <strain evidence="2 3">PLY_AMNH</strain>
    </source>
</reference>
<dbReference type="EMBL" id="LGRX02015901">
    <property type="protein sequence ID" value="KAK3262876.1"/>
    <property type="molecule type" value="Genomic_DNA"/>
</dbReference>
<feature type="domain" description="Beta-lactamase-related" evidence="1">
    <location>
        <begin position="70"/>
        <end position="222"/>
    </location>
</feature>
<accession>A0AAE0KW24</accession>
<dbReference type="Proteomes" id="UP001190700">
    <property type="component" value="Unassembled WGS sequence"/>
</dbReference>